<dbReference type="PRINTS" id="PR00625">
    <property type="entry name" value="JDOMAIN"/>
</dbReference>
<dbReference type="SUPFAM" id="SSF46565">
    <property type="entry name" value="Chaperone J-domain"/>
    <property type="match status" value="1"/>
</dbReference>
<dbReference type="Gene3D" id="1.10.287.110">
    <property type="entry name" value="DnaJ domain"/>
    <property type="match status" value="1"/>
</dbReference>
<gene>
    <name evidence="3" type="ORF">AB6A40_007154</name>
</gene>
<dbReference type="InterPro" id="IPR001623">
    <property type="entry name" value="DnaJ_domain"/>
</dbReference>
<name>A0ABD6EW14_9BILA</name>
<evidence type="ECO:0000259" key="2">
    <source>
        <dbReference type="PROSITE" id="PS50076"/>
    </source>
</evidence>
<comment type="caution">
    <text evidence="3">The sequence shown here is derived from an EMBL/GenBank/DDBJ whole genome shotgun (WGS) entry which is preliminary data.</text>
</comment>
<proteinExistence type="predicted"/>
<dbReference type="PANTHER" id="PTHR44825:SF1">
    <property type="entry name" value="DNAJ HOMOLOG SUBFAMILY C MEMBER 4"/>
    <property type="match status" value="1"/>
</dbReference>
<feature type="domain" description="J" evidence="2">
    <location>
        <begin position="30"/>
        <end position="103"/>
    </location>
</feature>
<keyword evidence="1" id="KW-0472">Membrane</keyword>
<dbReference type="InterPro" id="IPR052763">
    <property type="entry name" value="DnaJ_C4"/>
</dbReference>
<sequence length="205" mass="23619">MISQRETSCAHLRLFGKHLRFVSYIPKSKSLYEILGIENDADAEQIKKAFVSKSRKLHPDGCEYRRKSSKVDPRSTTEQFMELKKAYDTLRKPEKRKLYDRELMWGKTGTGSQDLPKEVSRGTVVLKGMPFRASRLSEDYSYVFQSRDHFVNPTEELERASKENSLIISFVALIGVLILLNVAYVEFITMKKGIAEDTQSVQKDQ</sequence>
<evidence type="ECO:0000313" key="3">
    <source>
        <dbReference type="EMBL" id="MFH4980445.1"/>
    </source>
</evidence>
<reference evidence="3 4" key="1">
    <citation type="submission" date="2024-08" db="EMBL/GenBank/DDBJ databases">
        <title>Gnathostoma spinigerum genome.</title>
        <authorList>
            <person name="Gonzalez-Bertolin B."/>
            <person name="Monzon S."/>
            <person name="Zaballos A."/>
            <person name="Jimenez P."/>
            <person name="Dekumyoy P."/>
            <person name="Varona S."/>
            <person name="Cuesta I."/>
            <person name="Sumanam S."/>
            <person name="Adisakwattana P."/>
            <person name="Gasser R.B."/>
            <person name="Hernandez-Gonzalez A."/>
            <person name="Young N.D."/>
            <person name="Perteguer M.J."/>
        </authorList>
    </citation>
    <scope>NUCLEOTIDE SEQUENCE [LARGE SCALE GENOMIC DNA]</scope>
    <source>
        <strain evidence="3">AL3</strain>
        <tissue evidence="3">Liver</tissue>
    </source>
</reference>
<evidence type="ECO:0000313" key="4">
    <source>
        <dbReference type="Proteomes" id="UP001608902"/>
    </source>
</evidence>
<dbReference type="Proteomes" id="UP001608902">
    <property type="component" value="Unassembled WGS sequence"/>
</dbReference>
<organism evidence="3 4">
    <name type="scientific">Gnathostoma spinigerum</name>
    <dbReference type="NCBI Taxonomy" id="75299"/>
    <lineage>
        <taxon>Eukaryota</taxon>
        <taxon>Metazoa</taxon>
        <taxon>Ecdysozoa</taxon>
        <taxon>Nematoda</taxon>
        <taxon>Chromadorea</taxon>
        <taxon>Rhabditida</taxon>
        <taxon>Spirurina</taxon>
        <taxon>Gnathostomatomorpha</taxon>
        <taxon>Gnathostomatoidea</taxon>
        <taxon>Gnathostomatidae</taxon>
        <taxon>Gnathostoma</taxon>
    </lineage>
</organism>
<dbReference type="PROSITE" id="PS50076">
    <property type="entry name" value="DNAJ_2"/>
    <property type="match status" value="1"/>
</dbReference>
<dbReference type="InterPro" id="IPR036869">
    <property type="entry name" value="J_dom_sf"/>
</dbReference>
<keyword evidence="1" id="KW-0812">Transmembrane</keyword>
<dbReference type="CDD" id="cd06257">
    <property type="entry name" value="DnaJ"/>
    <property type="match status" value="1"/>
</dbReference>
<feature type="transmembrane region" description="Helical" evidence="1">
    <location>
        <begin position="166"/>
        <end position="185"/>
    </location>
</feature>
<keyword evidence="1" id="KW-1133">Transmembrane helix</keyword>
<dbReference type="SMART" id="SM00271">
    <property type="entry name" value="DnaJ"/>
    <property type="match status" value="1"/>
</dbReference>
<protein>
    <recommendedName>
        <fullName evidence="2">J domain-containing protein</fullName>
    </recommendedName>
</protein>
<dbReference type="PANTHER" id="PTHR44825">
    <property type="match status" value="1"/>
</dbReference>
<dbReference type="AlphaFoldDB" id="A0ABD6EW14"/>
<dbReference type="Pfam" id="PF00226">
    <property type="entry name" value="DnaJ"/>
    <property type="match status" value="1"/>
</dbReference>
<accession>A0ABD6EW14</accession>
<evidence type="ECO:0000256" key="1">
    <source>
        <dbReference type="SAM" id="Phobius"/>
    </source>
</evidence>
<dbReference type="EMBL" id="JBGFUD010005557">
    <property type="protein sequence ID" value="MFH4980445.1"/>
    <property type="molecule type" value="Genomic_DNA"/>
</dbReference>
<keyword evidence="4" id="KW-1185">Reference proteome</keyword>